<gene>
    <name evidence="10" type="ORF">O3P69_002473</name>
</gene>
<keyword evidence="7" id="KW-0675">Receptor</keyword>
<proteinExistence type="inferred from homology"/>
<dbReference type="PANTHER" id="PTHR42643">
    <property type="entry name" value="IONOTROPIC RECEPTOR 20A-RELATED"/>
    <property type="match status" value="1"/>
</dbReference>
<comment type="similarity">
    <text evidence="2">Belongs to the glutamate-gated ion channel (TC 1.A.10.1) family.</text>
</comment>
<comment type="caution">
    <text evidence="10">The sequence shown here is derived from an EMBL/GenBank/DDBJ whole genome shotgun (WGS) entry which is preliminary data.</text>
</comment>
<evidence type="ECO:0000259" key="9">
    <source>
        <dbReference type="SMART" id="SM00079"/>
    </source>
</evidence>
<keyword evidence="3" id="KW-1003">Cell membrane</keyword>
<reference evidence="10 11" key="1">
    <citation type="submission" date="2023-03" db="EMBL/GenBank/DDBJ databases">
        <title>High-quality genome of Scylla paramamosain provides insights in environmental adaptation.</title>
        <authorList>
            <person name="Zhang L."/>
        </authorList>
    </citation>
    <scope>NUCLEOTIDE SEQUENCE [LARGE SCALE GENOMIC DNA]</scope>
    <source>
        <strain evidence="10">LZ_2023a</strain>
        <tissue evidence="10">Muscle</tissue>
    </source>
</reference>
<keyword evidence="8" id="KW-0325">Glycoprotein</keyword>
<comment type="subcellular location">
    <subcellularLocation>
        <location evidence="1">Cell membrane</location>
        <topology evidence="1">Multi-pass membrane protein</topology>
    </subcellularLocation>
</comment>
<keyword evidence="4" id="KW-0812">Transmembrane</keyword>
<dbReference type="PANTHER" id="PTHR42643:SF24">
    <property type="entry name" value="IONOTROPIC RECEPTOR 60A"/>
    <property type="match status" value="1"/>
</dbReference>
<keyword evidence="5" id="KW-1133">Transmembrane helix</keyword>
<dbReference type="InterPro" id="IPR001638">
    <property type="entry name" value="Solute-binding_3/MltF_N"/>
</dbReference>
<keyword evidence="6" id="KW-0472">Membrane</keyword>
<evidence type="ECO:0000313" key="10">
    <source>
        <dbReference type="EMBL" id="KAK8400696.1"/>
    </source>
</evidence>
<dbReference type="Gene3D" id="3.40.190.10">
    <property type="entry name" value="Periplasmic binding protein-like II"/>
    <property type="match status" value="3"/>
</dbReference>
<dbReference type="AlphaFoldDB" id="A0AAW0ULE8"/>
<dbReference type="GO" id="GO:0050906">
    <property type="term" value="P:detection of stimulus involved in sensory perception"/>
    <property type="evidence" value="ECO:0007669"/>
    <property type="project" value="UniProtKB-ARBA"/>
</dbReference>
<dbReference type="InterPro" id="IPR052192">
    <property type="entry name" value="Insect_Ionotropic_Sensory_Rcpt"/>
</dbReference>
<evidence type="ECO:0000256" key="2">
    <source>
        <dbReference type="ARBA" id="ARBA00008685"/>
    </source>
</evidence>
<dbReference type="Pfam" id="PF00497">
    <property type="entry name" value="SBP_bac_3"/>
    <property type="match status" value="1"/>
</dbReference>
<dbReference type="Proteomes" id="UP001487740">
    <property type="component" value="Unassembled WGS sequence"/>
</dbReference>
<evidence type="ECO:0000256" key="6">
    <source>
        <dbReference type="ARBA" id="ARBA00023136"/>
    </source>
</evidence>
<keyword evidence="11" id="KW-1185">Reference proteome</keyword>
<dbReference type="GO" id="GO:0005886">
    <property type="term" value="C:plasma membrane"/>
    <property type="evidence" value="ECO:0007669"/>
    <property type="project" value="UniProtKB-SubCell"/>
</dbReference>
<dbReference type="GO" id="GO:0015276">
    <property type="term" value="F:ligand-gated monoatomic ion channel activity"/>
    <property type="evidence" value="ECO:0007669"/>
    <property type="project" value="InterPro"/>
</dbReference>
<evidence type="ECO:0000256" key="4">
    <source>
        <dbReference type="ARBA" id="ARBA00022692"/>
    </source>
</evidence>
<dbReference type="EMBL" id="JARAKH010000009">
    <property type="protein sequence ID" value="KAK8400696.1"/>
    <property type="molecule type" value="Genomic_DNA"/>
</dbReference>
<dbReference type="InterPro" id="IPR001320">
    <property type="entry name" value="Iontro_rcpt_C"/>
</dbReference>
<sequence>MTSRRNTTGCLKIVTNMFYPFIFLPRDGSPLKPTGSMAEVMEIILKYLNFCHEYFVPQEAHFGYKMGNGSWTGIIGTLERNEADMTGVVVGLDQERTTVADFTSYLYTDQKTIIHKRPMIEPDIAGFLKPYTTMPTRFCREDEVNKQCWACVYRSNLKAMLIKPRLVLPFTNLRELTETNIPCFVVSGTILHRNIQAAEEGTLMWRLNRKLISHFDVNRGIDDMSKGKHAFFATYAGLLSILHSYFMKTKTCSLYMIDESFFGPTCLCIAFPKGSPLREAVNSIIKNLRESGILEHLFTKYVVHASTCLRSDPTNVDSTLRPLEIGDMYGKGRSKTGASTRQAFTLAGGGSVPGACKDHRLLTLHSLWLKHKRKVPKDWRILMAHELRLRCDSFTAE</sequence>
<dbReference type="SMART" id="SM00079">
    <property type="entry name" value="PBPe"/>
    <property type="match status" value="1"/>
</dbReference>
<name>A0AAW0ULE8_SCYPA</name>
<evidence type="ECO:0000256" key="8">
    <source>
        <dbReference type="ARBA" id="ARBA00023180"/>
    </source>
</evidence>
<organism evidence="10 11">
    <name type="scientific">Scylla paramamosain</name>
    <name type="common">Mud crab</name>
    <dbReference type="NCBI Taxonomy" id="85552"/>
    <lineage>
        <taxon>Eukaryota</taxon>
        <taxon>Metazoa</taxon>
        <taxon>Ecdysozoa</taxon>
        <taxon>Arthropoda</taxon>
        <taxon>Crustacea</taxon>
        <taxon>Multicrustacea</taxon>
        <taxon>Malacostraca</taxon>
        <taxon>Eumalacostraca</taxon>
        <taxon>Eucarida</taxon>
        <taxon>Decapoda</taxon>
        <taxon>Pleocyemata</taxon>
        <taxon>Brachyura</taxon>
        <taxon>Eubrachyura</taxon>
        <taxon>Portunoidea</taxon>
        <taxon>Portunidae</taxon>
        <taxon>Portuninae</taxon>
        <taxon>Scylla</taxon>
    </lineage>
</organism>
<accession>A0AAW0ULE8</accession>
<evidence type="ECO:0000313" key="11">
    <source>
        <dbReference type="Proteomes" id="UP001487740"/>
    </source>
</evidence>
<evidence type="ECO:0000256" key="7">
    <source>
        <dbReference type="ARBA" id="ARBA00023170"/>
    </source>
</evidence>
<dbReference type="SUPFAM" id="SSF53850">
    <property type="entry name" value="Periplasmic binding protein-like II"/>
    <property type="match status" value="1"/>
</dbReference>
<evidence type="ECO:0000256" key="1">
    <source>
        <dbReference type="ARBA" id="ARBA00004651"/>
    </source>
</evidence>
<feature type="domain" description="Ionotropic glutamate receptor C-terminal" evidence="9">
    <location>
        <begin position="10"/>
        <end position="304"/>
    </location>
</feature>
<protein>
    <recommendedName>
        <fullName evidence="9">Ionotropic glutamate receptor C-terminal domain-containing protein</fullName>
    </recommendedName>
</protein>
<evidence type="ECO:0000256" key="3">
    <source>
        <dbReference type="ARBA" id="ARBA00022475"/>
    </source>
</evidence>
<evidence type="ECO:0000256" key="5">
    <source>
        <dbReference type="ARBA" id="ARBA00022989"/>
    </source>
</evidence>